<reference evidence="3" key="2">
    <citation type="submission" date="2014-09" db="EMBL/GenBank/DDBJ databases">
        <authorList>
            <consortium name="NBRP consortium"/>
            <person name="Sawabe T."/>
            <person name="Meirelles P."/>
            <person name="Nakanishi M."/>
            <person name="Sayaka M."/>
            <person name="Hattori M."/>
            <person name="Ohkuma M."/>
        </authorList>
    </citation>
    <scope>NUCLEOTIDE SEQUENCE [LARGE SCALE GENOMIC DNA]</scope>
    <source>
        <strain evidence="3">JCM 19239</strain>
    </source>
</reference>
<proteinExistence type="predicted"/>
<evidence type="ECO:0000256" key="1">
    <source>
        <dbReference type="SAM" id="SignalP"/>
    </source>
</evidence>
<name>A0ABQ0JMB3_9VIBR</name>
<dbReference type="Proteomes" id="UP000029223">
    <property type="component" value="Unassembled WGS sequence"/>
</dbReference>
<evidence type="ECO:0000313" key="2">
    <source>
        <dbReference type="EMBL" id="GAL29907.1"/>
    </source>
</evidence>
<protein>
    <submittedName>
        <fullName evidence="2">Minor curlin subunit CsgB</fullName>
    </submittedName>
</protein>
<evidence type="ECO:0000313" key="3">
    <source>
        <dbReference type="Proteomes" id="UP000029223"/>
    </source>
</evidence>
<sequence length="346" mass="37346">MNKVALGVATALAAASLSANASLNLNLDNEVDGDGDIRGLFTTVPQGDNIFDESMNRAAHNNTTATQDSSTTSNGSAIQISLEDSDYSDINIYQSNQATTDNSSTYDGENTVNIDFDSSLSTGRNLDNDVTINQKGDRNEIYVLVDNEAPAYRSTGNRFNIDQDGKFHDTTISVLDGADYNTFNVDLEDTNNNVDITVDGRSAYGNSVEVTSLNNSDGNEVSIDINDGHMNVVDVDHRGSSDDNQTKVEVGGDHNDVYVDFDYNSDDNQVLVEVAGNYNDTDIDILGGSDYNHVQVTQLGDSSVADVRLVNGSDYNDMIMVTQTTNDYANVYGSNADYNSVTVTQN</sequence>
<accession>A0ABQ0JMB3</accession>
<keyword evidence="1" id="KW-0732">Signal</keyword>
<feature type="signal peptide" evidence="1">
    <location>
        <begin position="1"/>
        <end position="21"/>
    </location>
</feature>
<gene>
    <name evidence="2" type="ORF">JCM19239_6397</name>
</gene>
<organism evidence="2 3">
    <name type="scientific">Vibrio variabilis</name>
    <dbReference type="NCBI Taxonomy" id="990271"/>
    <lineage>
        <taxon>Bacteria</taxon>
        <taxon>Pseudomonadati</taxon>
        <taxon>Pseudomonadota</taxon>
        <taxon>Gammaproteobacteria</taxon>
        <taxon>Vibrionales</taxon>
        <taxon>Vibrionaceae</taxon>
        <taxon>Vibrio</taxon>
    </lineage>
</organism>
<feature type="chain" id="PRO_5045039340" evidence="1">
    <location>
        <begin position="22"/>
        <end position="346"/>
    </location>
</feature>
<keyword evidence="3" id="KW-1185">Reference proteome</keyword>
<reference evidence="3" key="1">
    <citation type="submission" date="2014-09" db="EMBL/GenBank/DDBJ databases">
        <title>Vibrio variabilis JCM 19239. (C206) whole genome shotgun sequence.</title>
        <authorList>
            <person name="Sawabe T."/>
            <person name="Meirelles P."/>
            <person name="Nakanishi M."/>
            <person name="Sayaka M."/>
            <person name="Hattori M."/>
            <person name="Ohkuma M."/>
        </authorList>
    </citation>
    <scope>NUCLEOTIDE SEQUENCE [LARGE SCALE GENOMIC DNA]</scope>
    <source>
        <strain evidence="3">JCM 19239</strain>
    </source>
</reference>
<comment type="caution">
    <text evidence="2">The sequence shown here is derived from an EMBL/GenBank/DDBJ whole genome shotgun (WGS) entry which is preliminary data.</text>
</comment>
<dbReference type="EMBL" id="BBMS01000077">
    <property type="protein sequence ID" value="GAL29907.1"/>
    <property type="molecule type" value="Genomic_DNA"/>
</dbReference>